<name>A0A6I4V2A5_9SPHN</name>
<dbReference type="Proteomes" id="UP000471435">
    <property type="component" value="Unassembled WGS sequence"/>
</dbReference>
<dbReference type="GO" id="GO:0003677">
    <property type="term" value="F:DNA binding"/>
    <property type="evidence" value="ECO:0007669"/>
    <property type="project" value="InterPro"/>
</dbReference>
<dbReference type="Pfam" id="PF01381">
    <property type="entry name" value="HTH_3"/>
    <property type="match status" value="1"/>
</dbReference>
<keyword evidence="4" id="KW-1185">Reference proteome</keyword>
<dbReference type="InterPro" id="IPR052345">
    <property type="entry name" value="Rad_response_metalloprotease"/>
</dbReference>
<reference evidence="3 4" key="1">
    <citation type="submission" date="2019-12" db="EMBL/GenBank/DDBJ databases">
        <title>Genomic-based taxomic classification of the family Erythrobacteraceae.</title>
        <authorList>
            <person name="Xu L."/>
        </authorList>
    </citation>
    <scope>NUCLEOTIDE SEQUENCE [LARGE SCALE GENOMIC DNA]</scope>
    <source>
        <strain evidence="3 4">SW-109</strain>
    </source>
</reference>
<dbReference type="PANTHER" id="PTHR43236:SF1">
    <property type="entry name" value="BLL7220 PROTEIN"/>
    <property type="match status" value="1"/>
</dbReference>
<organism evidence="3 4">
    <name type="scientific">Pontixanthobacter luteolus</name>
    <dbReference type="NCBI Taxonomy" id="295089"/>
    <lineage>
        <taxon>Bacteria</taxon>
        <taxon>Pseudomonadati</taxon>
        <taxon>Pseudomonadota</taxon>
        <taxon>Alphaproteobacteria</taxon>
        <taxon>Sphingomonadales</taxon>
        <taxon>Erythrobacteraceae</taxon>
        <taxon>Pontixanthobacter</taxon>
    </lineage>
</organism>
<gene>
    <name evidence="3" type="ORF">GRI43_13630</name>
</gene>
<dbReference type="PANTHER" id="PTHR43236">
    <property type="entry name" value="ANTITOXIN HIGA1"/>
    <property type="match status" value="1"/>
</dbReference>
<dbReference type="Gene3D" id="1.10.260.40">
    <property type="entry name" value="lambda repressor-like DNA-binding domains"/>
    <property type="match status" value="1"/>
</dbReference>
<evidence type="ECO:0000259" key="2">
    <source>
        <dbReference type="PROSITE" id="PS50943"/>
    </source>
</evidence>
<accession>A0A6I4V2A5</accession>
<proteinExistence type="inferred from homology"/>
<dbReference type="SMART" id="SM00530">
    <property type="entry name" value="HTH_XRE"/>
    <property type="match status" value="1"/>
</dbReference>
<sequence>MCESVPHAHIGGSWRLCQGVRFAQVNMTKLDQKFVAAIKDKREREGLSIRALAAKIGMSFSSLARIERGEGAPDNNSKIRLLEWLGADADDAGLGFEDVAFVHFRAAKNAGSKTVQALLDAALCFKAAHGNSERPIEAPETEHVAVSMSKEDLEQAAERFRSDVELGPTDPLDPFDLIVDSVALETVTHTDCIDAKAKRFLMNAACREWSAMSVPLDPAQEEWIVFLNDCHTIERQRVTLLEEYWHILSGHKLTKIAKVSGAFGRTYDTAEEHDAYYMASATLLPRNAITQRVEKGQTSVQIAKAFGTSPELVEYRIKRLGLWRQHVGKKVSLSKE</sequence>
<comment type="caution">
    <text evidence="3">The sequence shown here is derived from an EMBL/GenBank/DDBJ whole genome shotgun (WGS) entry which is preliminary data.</text>
</comment>
<dbReference type="Pfam" id="PF06114">
    <property type="entry name" value="Peptidase_M78"/>
    <property type="match status" value="1"/>
</dbReference>
<evidence type="ECO:0000313" key="4">
    <source>
        <dbReference type="Proteomes" id="UP000471435"/>
    </source>
</evidence>
<protein>
    <submittedName>
        <fullName evidence="3">ImmA/IrrE family metallo-endopeptidase</fullName>
    </submittedName>
</protein>
<evidence type="ECO:0000313" key="3">
    <source>
        <dbReference type="EMBL" id="MXP48429.1"/>
    </source>
</evidence>
<evidence type="ECO:0000256" key="1">
    <source>
        <dbReference type="ARBA" id="ARBA00007227"/>
    </source>
</evidence>
<dbReference type="PROSITE" id="PS50943">
    <property type="entry name" value="HTH_CROC1"/>
    <property type="match status" value="1"/>
</dbReference>
<dbReference type="InterPro" id="IPR010359">
    <property type="entry name" value="IrrE_HExxH"/>
</dbReference>
<dbReference type="AlphaFoldDB" id="A0A6I4V2A5"/>
<dbReference type="EMBL" id="WTYP01000002">
    <property type="protein sequence ID" value="MXP48429.1"/>
    <property type="molecule type" value="Genomic_DNA"/>
</dbReference>
<dbReference type="InterPro" id="IPR001387">
    <property type="entry name" value="Cro/C1-type_HTH"/>
</dbReference>
<dbReference type="InterPro" id="IPR010982">
    <property type="entry name" value="Lambda_DNA-bd_dom_sf"/>
</dbReference>
<feature type="domain" description="HTH cro/C1-type" evidence="2">
    <location>
        <begin position="38"/>
        <end position="92"/>
    </location>
</feature>
<comment type="similarity">
    <text evidence="1">Belongs to the short-chain fatty acyl-CoA assimilation regulator (ScfR) family.</text>
</comment>
<dbReference type="SUPFAM" id="SSF47413">
    <property type="entry name" value="lambda repressor-like DNA-binding domains"/>
    <property type="match status" value="1"/>
</dbReference>
<dbReference type="CDD" id="cd00093">
    <property type="entry name" value="HTH_XRE"/>
    <property type="match status" value="1"/>
</dbReference>